<dbReference type="InterPro" id="IPR036514">
    <property type="entry name" value="SGNH_hydro_sf"/>
</dbReference>
<dbReference type="PANTHER" id="PTHR30383:SF5">
    <property type="entry name" value="SGNH HYDROLASE-TYPE ESTERASE DOMAIN-CONTAINING PROTEIN"/>
    <property type="match status" value="1"/>
</dbReference>
<dbReference type="OrthoDB" id="9794725at2"/>
<dbReference type="EMBL" id="FQUF01000017">
    <property type="protein sequence ID" value="SHE84155.1"/>
    <property type="molecule type" value="Genomic_DNA"/>
</dbReference>
<dbReference type="STRING" id="1121025.SAMN02745249_01258"/>
<dbReference type="RefSeq" id="WP_084136931.1">
    <property type="nucleotide sequence ID" value="NZ_FQUF01000017.1"/>
</dbReference>
<dbReference type="Pfam" id="PF13472">
    <property type="entry name" value="Lipase_GDSL_2"/>
    <property type="match status" value="1"/>
</dbReference>
<feature type="domain" description="SGNH hydrolase-type esterase" evidence="1">
    <location>
        <begin position="30"/>
        <end position="219"/>
    </location>
</feature>
<evidence type="ECO:0000313" key="3">
    <source>
        <dbReference type="Proteomes" id="UP000184128"/>
    </source>
</evidence>
<dbReference type="GO" id="GO:0004622">
    <property type="term" value="F:phosphatidylcholine lysophospholipase activity"/>
    <property type="evidence" value="ECO:0007669"/>
    <property type="project" value="TreeGrafter"/>
</dbReference>
<sequence length="230" mass="26477">MDKQELLNQDIDSKRRTEQIKIEPNNTILFIGDSITDVNRDREIDEDLGHGYPTLVAAHLLHKYPNYDLKILNRGISGDKVSDLKKRWEQDCLELNPDVVSILIGINDVWSTMDAGLGETEDDLQEFEDHYRYLLKSLAQRTDARVVLMEPFVLPYPRDRQNWRAHLDPRIEIVRRLANDYHAAFIPLDGTLNAKGIENDFQTYTGDDGVHPTLTGHALIADAWLHHLDL</sequence>
<keyword evidence="3" id="KW-1185">Reference proteome</keyword>
<reference evidence="2 3" key="1">
    <citation type="submission" date="2016-11" db="EMBL/GenBank/DDBJ databases">
        <authorList>
            <person name="Jaros S."/>
            <person name="Januszkiewicz K."/>
            <person name="Wedrychowicz H."/>
        </authorList>
    </citation>
    <scope>NUCLEOTIDE SEQUENCE [LARGE SCALE GENOMIC DNA]</scope>
    <source>
        <strain evidence="2 3">DSM 15692</strain>
    </source>
</reference>
<dbReference type="Proteomes" id="UP000184128">
    <property type="component" value="Unassembled WGS sequence"/>
</dbReference>
<dbReference type="InterPro" id="IPR013830">
    <property type="entry name" value="SGNH_hydro"/>
</dbReference>
<proteinExistence type="predicted"/>
<dbReference type="AlphaFoldDB" id="A0A1M4WSG6"/>
<dbReference type="PANTHER" id="PTHR30383">
    <property type="entry name" value="THIOESTERASE 1/PROTEASE 1/LYSOPHOSPHOLIPASE L1"/>
    <property type="match status" value="1"/>
</dbReference>
<dbReference type="SUPFAM" id="SSF52266">
    <property type="entry name" value="SGNH hydrolase"/>
    <property type="match status" value="1"/>
</dbReference>
<dbReference type="Gene3D" id="3.40.50.1110">
    <property type="entry name" value="SGNH hydrolase"/>
    <property type="match status" value="1"/>
</dbReference>
<dbReference type="CDD" id="cd01834">
    <property type="entry name" value="SGNH_hydrolase_like_2"/>
    <property type="match status" value="1"/>
</dbReference>
<name>A0A1M4WSG6_9LACT</name>
<accession>A0A1M4WSG6</accession>
<evidence type="ECO:0000313" key="2">
    <source>
        <dbReference type="EMBL" id="SHE84155.1"/>
    </source>
</evidence>
<gene>
    <name evidence="2" type="ORF">SAMN02745249_01258</name>
</gene>
<protein>
    <submittedName>
        <fullName evidence="2">Lysophospholipase L1</fullName>
    </submittedName>
</protein>
<evidence type="ECO:0000259" key="1">
    <source>
        <dbReference type="Pfam" id="PF13472"/>
    </source>
</evidence>
<organism evidence="2 3">
    <name type="scientific">Atopostipes suicloacalis DSM 15692</name>
    <dbReference type="NCBI Taxonomy" id="1121025"/>
    <lineage>
        <taxon>Bacteria</taxon>
        <taxon>Bacillati</taxon>
        <taxon>Bacillota</taxon>
        <taxon>Bacilli</taxon>
        <taxon>Lactobacillales</taxon>
        <taxon>Carnobacteriaceae</taxon>
        <taxon>Atopostipes</taxon>
    </lineage>
</organism>
<dbReference type="InterPro" id="IPR051532">
    <property type="entry name" value="Ester_Hydrolysis_Enzymes"/>
</dbReference>